<evidence type="ECO:0000313" key="4">
    <source>
        <dbReference type="Proteomes" id="UP000297031"/>
    </source>
</evidence>
<name>A0A4P7VQG5_9BACT</name>
<organism evidence="3 4">
    <name type="scientific">Muribaculum gordoncarteri</name>
    <dbReference type="NCBI Taxonomy" id="2530390"/>
    <lineage>
        <taxon>Bacteria</taxon>
        <taxon>Pseudomonadati</taxon>
        <taxon>Bacteroidota</taxon>
        <taxon>Bacteroidia</taxon>
        <taxon>Bacteroidales</taxon>
        <taxon>Muribaculaceae</taxon>
        <taxon>Muribaculum</taxon>
    </lineage>
</organism>
<reference evidence="3 4" key="1">
    <citation type="submission" date="2019-02" db="EMBL/GenBank/DDBJ databases">
        <title>Isolation and identification of novel species under the genus Muribaculum.</title>
        <authorList>
            <person name="Miyake S."/>
            <person name="Ding Y."/>
            <person name="Low A."/>
            <person name="Soh M."/>
            <person name="Seedorf H."/>
        </authorList>
    </citation>
    <scope>NUCLEOTIDE SEQUENCE [LARGE SCALE GENOMIC DNA]</scope>
    <source>
        <strain evidence="3 4">TLL-A4</strain>
    </source>
</reference>
<dbReference type="AlphaFoldDB" id="A0A4P7VQG5"/>
<feature type="compositionally biased region" description="Low complexity" evidence="1">
    <location>
        <begin position="102"/>
        <end position="131"/>
    </location>
</feature>
<dbReference type="Proteomes" id="UP000297031">
    <property type="component" value="Chromosome"/>
</dbReference>
<feature type="signal peptide" evidence="2">
    <location>
        <begin position="1"/>
        <end position="24"/>
    </location>
</feature>
<keyword evidence="2" id="KW-0732">Signal</keyword>
<gene>
    <name evidence="3" type="ORF">E7746_11750</name>
</gene>
<dbReference type="OrthoDB" id="1100729at2"/>
<feature type="region of interest" description="Disordered" evidence="1">
    <location>
        <begin position="23"/>
        <end position="181"/>
    </location>
</feature>
<feature type="compositionally biased region" description="Low complexity" evidence="1">
    <location>
        <begin position="41"/>
        <end position="67"/>
    </location>
</feature>
<protein>
    <submittedName>
        <fullName evidence="3">Uncharacterized protein</fullName>
    </submittedName>
</protein>
<accession>A0A4P7VQG5</accession>
<dbReference type="KEGG" id="mgod:E7746_11750"/>
<feature type="chain" id="PRO_5020338492" evidence="2">
    <location>
        <begin position="25"/>
        <end position="327"/>
    </location>
</feature>
<sequence length="327" mass="36026">MKRLIRIFVIALVSIAMMVPPVEAQSRTTGNRNERSHSTQNSRPNNSGRPSNSSGRPGNNNNGHRPGNNGGSNGHRPGNNNPGRPGNNNNGHRPGNNGGNNGHRPGNNNPGRPGNNNNGHRPGNNGHNPGRPGHGGYNPGRPHRPSGDYRPNRPHRPTVIVPPHRPHRPPMRPWSRPVPPPSWRPRPAAPVIASILGITFGTAINMSLDYLINRGYTIDGYGNDAVYLRDVNEMSYYWPDATLYYGAGGLARSEFLYSTSYPDPIRYNSLYTRFNRTYGPPINIVRTGGVLSATWFAPNRGYVTIDYRSQYSLGGELRYFTTLTFGL</sequence>
<keyword evidence="4" id="KW-1185">Reference proteome</keyword>
<dbReference type="EMBL" id="CP039393">
    <property type="protein sequence ID" value="QCD36510.1"/>
    <property type="molecule type" value="Genomic_DNA"/>
</dbReference>
<feature type="compositionally biased region" description="Low complexity" evidence="1">
    <location>
        <begin position="74"/>
        <end position="95"/>
    </location>
</feature>
<evidence type="ECO:0000256" key="2">
    <source>
        <dbReference type="SAM" id="SignalP"/>
    </source>
</evidence>
<proteinExistence type="predicted"/>
<evidence type="ECO:0000256" key="1">
    <source>
        <dbReference type="SAM" id="MobiDB-lite"/>
    </source>
</evidence>
<evidence type="ECO:0000313" key="3">
    <source>
        <dbReference type="EMBL" id="QCD36510.1"/>
    </source>
</evidence>
<dbReference type="RefSeq" id="WP_136410923.1">
    <property type="nucleotide sequence ID" value="NZ_CP039393.1"/>
</dbReference>